<evidence type="ECO:0008006" key="3">
    <source>
        <dbReference type="Google" id="ProtNLM"/>
    </source>
</evidence>
<dbReference type="AlphaFoldDB" id="A0A0B1RZ67"/>
<reference evidence="1 2" key="1">
    <citation type="submission" date="2014-03" db="EMBL/GenBank/DDBJ databases">
        <title>Draft genome of the hookworm Oesophagostomum dentatum.</title>
        <authorList>
            <person name="Mitreva M."/>
        </authorList>
    </citation>
    <scope>NUCLEOTIDE SEQUENCE [LARGE SCALE GENOMIC DNA]</scope>
    <source>
        <strain evidence="1 2">OD-Hann</strain>
    </source>
</reference>
<gene>
    <name evidence="1" type="ORF">OESDEN_21991</name>
</gene>
<organism evidence="1 2">
    <name type="scientific">Oesophagostomum dentatum</name>
    <name type="common">Nodular worm</name>
    <dbReference type="NCBI Taxonomy" id="61180"/>
    <lineage>
        <taxon>Eukaryota</taxon>
        <taxon>Metazoa</taxon>
        <taxon>Ecdysozoa</taxon>
        <taxon>Nematoda</taxon>
        <taxon>Chromadorea</taxon>
        <taxon>Rhabditida</taxon>
        <taxon>Rhabditina</taxon>
        <taxon>Rhabditomorpha</taxon>
        <taxon>Strongyloidea</taxon>
        <taxon>Strongylidae</taxon>
        <taxon>Oesophagostomum</taxon>
    </lineage>
</organism>
<sequence>MATLTAAPMVILEEAKKQFQEDGKLNVQLLDQVVTMMNRATGEEQKLANMILVELKENPNSWTKVGAVIKLAMATQIELYRLNVPTFLEVVDNGSSTHGQHLFL</sequence>
<name>A0A0B1RZ67_OESDE</name>
<evidence type="ECO:0000313" key="1">
    <source>
        <dbReference type="EMBL" id="KHJ78388.1"/>
    </source>
</evidence>
<dbReference type="EMBL" id="KN609823">
    <property type="protein sequence ID" value="KHJ78388.1"/>
    <property type="molecule type" value="Genomic_DNA"/>
</dbReference>
<dbReference type="Gene3D" id="1.25.10.10">
    <property type="entry name" value="Leucine-rich Repeat Variant"/>
    <property type="match status" value="1"/>
</dbReference>
<dbReference type="Proteomes" id="UP000053660">
    <property type="component" value="Unassembled WGS sequence"/>
</dbReference>
<proteinExistence type="predicted"/>
<evidence type="ECO:0000313" key="2">
    <source>
        <dbReference type="Proteomes" id="UP000053660"/>
    </source>
</evidence>
<keyword evidence="2" id="KW-1185">Reference proteome</keyword>
<protein>
    <recommendedName>
        <fullName evidence="3">Importin N-terminal domain-containing protein</fullName>
    </recommendedName>
</protein>
<accession>A0A0B1RZ67</accession>
<dbReference type="OrthoDB" id="27218at2759"/>
<dbReference type="InterPro" id="IPR011989">
    <property type="entry name" value="ARM-like"/>
</dbReference>